<dbReference type="OrthoDB" id="2972467at2"/>
<dbReference type="AlphaFoldDB" id="A0A1A9I5J6"/>
<organism evidence="1 2">
    <name type="scientific">Niabella ginsenosidivorans</name>
    <dbReference type="NCBI Taxonomy" id="1176587"/>
    <lineage>
        <taxon>Bacteria</taxon>
        <taxon>Pseudomonadati</taxon>
        <taxon>Bacteroidota</taxon>
        <taxon>Chitinophagia</taxon>
        <taxon>Chitinophagales</taxon>
        <taxon>Chitinophagaceae</taxon>
        <taxon>Niabella</taxon>
    </lineage>
</organism>
<dbReference type="EMBL" id="CP015772">
    <property type="protein sequence ID" value="ANH81952.1"/>
    <property type="molecule type" value="Genomic_DNA"/>
</dbReference>
<proteinExistence type="predicted"/>
<evidence type="ECO:0000313" key="2">
    <source>
        <dbReference type="Proteomes" id="UP000077667"/>
    </source>
</evidence>
<gene>
    <name evidence="1" type="ORF">A8C56_14125</name>
</gene>
<evidence type="ECO:0008006" key="3">
    <source>
        <dbReference type="Google" id="ProtNLM"/>
    </source>
</evidence>
<keyword evidence="2" id="KW-1185">Reference proteome</keyword>
<dbReference type="Gene3D" id="2.180.10.10">
    <property type="entry name" value="RHS repeat-associated core"/>
    <property type="match status" value="1"/>
</dbReference>
<name>A0A1A9I5J6_9BACT</name>
<dbReference type="RefSeq" id="WP_067757240.1">
    <property type="nucleotide sequence ID" value="NZ_CP015772.1"/>
</dbReference>
<sequence>MKYDDAVAAGKQYNGNIGQQLWKSGAGTQTHRTYTYTYDRANRITKGISDEGYNEDSISYDKMGNITALTWPKSSATAITYNYGTKGNQLQSVSGGYTRGYTYNGNSSVATHGRNKSFDDHL</sequence>
<accession>A0A1A9I5J6</accession>
<protein>
    <recommendedName>
        <fullName evidence="3">Type IV secretion protein Rhs</fullName>
    </recommendedName>
</protein>
<evidence type="ECO:0000313" key="1">
    <source>
        <dbReference type="EMBL" id="ANH81952.1"/>
    </source>
</evidence>
<reference evidence="1 2" key="1">
    <citation type="submission" date="2016-05" db="EMBL/GenBank/DDBJ databases">
        <title>Niabella ginsenosidivorans BS26 whole genome sequencing.</title>
        <authorList>
            <person name="Im W.T."/>
            <person name="Siddiqi M.Z."/>
        </authorList>
    </citation>
    <scope>NUCLEOTIDE SEQUENCE [LARGE SCALE GENOMIC DNA]</scope>
    <source>
        <strain evidence="1 2">BS26</strain>
    </source>
</reference>
<dbReference type="Proteomes" id="UP000077667">
    <property type="component" value="Chromosome"/>
</dbReference>
<dbReference type="STRING" id="1176587.A8C56_14125"/>
<dbReference type="KEGG" id="nia:A8C56_14125"/>